<dbReference type="SUPFAM" id="SSF51679">
    <property type="entry name" value="Bacterial luciferase-like"/>
    <property type="match status" value="1"/>
</dbReference>
<evidence type="ECO:0000313" key="6">
    <source>
        <dbReference type="EMBL" id="GAA2224496.1"/>
    </source>
</evidence>
<keyword evidence="3" id="KW-0560">Oxidoreductase</keyword>
<dbReference type="InterPro" id="IPR051260">
    <property type="entry name" value="Diverse_substr_monoxygenases"/>
</dbReference>
<dbReference type="Pfam" id="PF00296">
    <property type="entry name" value="Bac_luciferase"/>
    <property type="match status" value="1"/>
</dbReference>
<dbReference type="InterPro" id="IPR011251">
    <property type="entry name" value="Luciferase-like_dom"/>
</dbReference>
<evidence type="ECO:0000259" key="5">
    <source>
        <dbReference type="Pfam" id="PF00296"/>
    </source>
</evidence>
<evidence type="ECO:0000256" key="3">
    <source>
        <dbReference type="ARBA" id="ARBA00023002"/>
    </source>
</evidence>
<name>A0ABP5Q416_9MICO</name>
<dbReference type="RefSeq" id="WP_259477574.1">
    <property type="nucleotide sequence ID" value="NZ_BAAAQY010000001.1"/>
</dbReference>
<gene>
    <name evidence="6" type="ORF">GCM10009851_04930</name>
</gene>
<protein>
    <recommendedName>
        <fullName evidence="5">Luciferase-like domain-containing protein</fullName>
    </recommendedName>
</protein>
<reference evidence="7" key="1">
    <citation type="journal article" date="2019" name="Int. J. Syst. Evol. Microbiol.">
        <title>The Global Catalogue of Microorganisms (GCM) 10K type strain sequencing project: providing services to taxonomists for standard genome sequencing and annotation.</title>
        <authorList>
            <consortium name="The Broad Institute Genomics Platform"/>
            <consortium name="The Broad Institute Genome Sequencing Center for Infectious Disease"/>
            <person name="Wu L."/>
            <person name="Ma J."/>
        </authorList>
    </citation>
    <scope>NUCLEOTIDE SEQUENCE [LARGE SCALE GENOMIC DNA]</scope>
    <source>
        <strain evidence="7">JCM 16117</strain>
    </source>
</reference>
<dbReference type="PANTHER" id="PTHR30011:SF16">
    <property type="entry name" value="C2H2 FINGER DOMAIN TRANSCRIPTION FACTOR (EUROFUNG)-RELATED"/>
    <property type="match status" value="1"/>
</dbReference>
<keyword evidence="4" id="KW-0503">Monooxygenase</keyword>
<dbReference type="PANTHER" id="PTHR30011">
    <property type="entry name" value="ALKANESULFONATE MONOOXYGENASE-RELATED"/>
    <property type="match status" value="1"/>
</dbReference>
<dbReference type="Proteomes" id="UP001500929">
    <property type="component" value="Unassembled WGS sequence"/>
</dbReference>
<accession>A0ABP5Q416</accession>
<comment type="caution">
    <text evidence="6">The sequence shown here is derived from an EMBL/GenBank/DDBJ whole genome shotgun (WGS) entry which is preliminary data.</text>
</comment>
<keyword evidence="1" id="KW-0285">Flavoprotein</keyword>
<dbReference type="InterPro" id="IPR036661">
    <property type="entry name" value="Luciferase-like_sf"/>
</dbReference>
<dbReference type="Gene3D" id="3.20.20.30">
    <property type="entry name" value="Luciferase-like domain"/>
    <property type="match status" value="1"/>
</dbReference>
<dbReference type="EMBL" id="BAAAQY010000001">
    <property type="protein sequence ID" value="GAA2224496.1"/>
    <property type="molecule type" value="Genomic_DNA"/>
</dbReference>
<organism evidence="6 7">
    <name type="scientific">Herbiconiux moechotypicola</name>
    <dbReference type="NCBI Taxonomy" id="637393"/>
    <lineage>
        <taxon>Bacteria</taxon>
        <taxon>Bacillati</taxon>
        <taxon>Actinomycetota</taxon>
        <taxon>Actinomycetes</taxon>
        <taxon>Micrococcales</taxon>
        <taxon>Microbacteriaceae</taxon>
        <taxon>Herbiconiux</taxon>
    </lineage>
</organism>
<keyword evidence="7" id="KW-1185">Reference proteome</keyword>
<evidence type="ECO:0000313" key="7">
    <source>
        <dbReference type="Proteomes" id="UP001500929"/>
    </source>
</evidence>
<keyword evidence="2" id="KW-0288">FMN</keyword>
<feature type="domain" description="Luciferase-like" evidence="5">
    <location>
        <begin position="19"/>
        <end position="205"/>
    </location>
</feature>
<sequence>MSGQAASRRTLVGLSLDGIGASTDSGASGVDELVDAARRAEALGFDLIVLDDPLERAADGRARVSPTDALAFLARRTTRIGLLATARSHYREPFHVAKEVATVDFISSGRAGLLVDPTRTAVADAHFPQAADLDPTELVAEAAEFAEVVSALWDSWEDGAEIREAVTGRYVDNTKIHHIDHSGRYFTVKGPLITPRPPQGQPPLFLLDAPGSGRLAALPGHRIEFLPVPAVYVALAALAAARATSGTAAGPVSGTEGSLTLVLTTPPQLVGDILTALEIDPAVLGDTPGMAPSHLRERLGIPRPRSRYAGLTGRGDRPA</sequence>
<evidence type="ECO:0000256" key="4">
    <source>
        <dbReference type="ARBA" id="ARBA00023033"/>
    </source>
</evidence>
<evidence type="ECO:0000256" key="1">
    <source>
        <dbReference type="ARBA" id="ARBA00022630"/>
    </source>
</evidence>
<evidence type="ECO:0000256" key="2">
    <source>
        <dbReference type="ARBA" id="ARBA00022643"/>
    </source>
</evidence>
<proteinExistence type="predicted"/>